<keyword evidence="5" id="KW-0067">ATP-binding</keyword>
<organism evidence="6 7">
    <name type="scientific">Brassica napus</name>
    <name type="common">Rape</name>
    <dbReference type="NCBI Taxonomy" id="3708"/>
    <lineage>
        <taxon>Eukaryota</taxon>
        <taxon>Viridiplantae</taxon>
        <taxon>Streptophyta</taxon>
        <taxon>Embryophyta</taxon>
        <taxon>Tracheophyta</taxon>
        <taxon>Spermatophyta</taxon>
        <taxon>Magnoliopsida</taxon>
        <taxon>eudicotyledons</taxon>
        <taxon>Gunneridae</taxon>
        <taxon>Pentapetalae</taxon>
        <taxon>rosids</taxon>
        <taxon>malvids</taxon>
        <taxon>Brassicales</taxon>
        <taxon>Brassicaceae</taxon>
        <taxon>Brassiceae</taxon>
        <taxon>Brassica</taxon>
    </lineage>
</organism>
<dbReference type="Proteomes" id="UP000824890">
    <property type="component" value="Unassembled WGS sequence"/>
</dbReference>
<gene>
    <name evidence="6" type="ORF">HID58_087713</name>
</gene>
<keyword evidence="2" id="KW-0808">Transferase</keyword>
<dbReference type="PANTHER" id="PTHR47983:SF36">
    <property type="entry name" value="PTI1-LIKE TYROSINE-PROTEIN KINASE 1"/>
    <property type="match status" value="1"/>
</dbReference>
<keyword evidence="3" id="KW-0547">Nucleotide-binding</keyword>
<dbReference type="InterPro" id="IPR011009">
    <property type="entry name" value="Kinase-like_dom_sf"/>
</dbReference>
<keyword evidence="7" id="KW-1185">Reference proteome</keyword>
<evidence type="ECO:0000256" key="3">
    <source>
        <dbReference type="ARBA" id="ARBA00022741"/>
    </source>
</evidence>
<keyword evidence="4" id="KW-0418">Kinase</keyword>
<evidence type="ECO:0000256" key="5">
    <source>
        <dbReference type="ARBA" id="ARBA00022840"/>
    </source>
</evidence>
<keyword evidence="1" id="KW-0597">Phosphoprotein</keyword>
<evidence type="ECO:0000313" key="6">
    <source>
        <dbReference type="EMBL" id="KAH0859452.1"/>
    </source>
</evidence>
<name>A0ABQ7XVW6_BRANA</name>
<dbReference type="SUPFAM" id="SSF56112">
    <property type="entry name" value="Protein kinase-like (PK-like)"/>
    <property type="match status" value="1"/>
</dbReference>
<sequence>MLERDEEDEEVSDGGESVTKVGGRNMVARVEMDSRWMRKCICCTCQIQDSNEEEHLKSSQQQSNAVALKKLDVAPKAESDDEFLSFHGVYENLIQLLGFCVDGNLRVLAYEFAAMGSLHDILHGRKGVQGARALVLLSE</sequence>
<proteinExistence type="predicted"/>
<reference evidence="6 7" key="1">
    <citation type="submission" date="2021-05" db="EMBL/GenBank/DDBJ databases">
        <title>Genome Assembly of Synthetic Allotetraploid Brassica napus Reveals Homoeologous Exchanges between Subgenomes.</title>
        <authorList>
            <person name="Davis J.T."/>
        </authorList>
    </citation>
    <scope>NUCLEOTIDE SEQUENCE [LARGE SCALE GENOMIC DNA]</scope>
    <source>
        <strain evidence="7">cv. Da-Ae</strain>
        <tissue evidence="6">Seedling</tissue>
    </source>
</reference>
<evidence type="ECO:0000313" key="7">
    <source>
        <dbReference type="Proteomes" id="UP000824890"/>
    </source>
</evidence>
<evidence type="ECO:0008006" key="8">
    <source>
        <dbReference type="Google" id="ProtNLM"/>
    </source>
</evidence>
<evidence type="ECO:0000256" key="4">
    <source>
        <dbReference type="ARBA" id="ARBA00022777"/>
    </source>
</evidence>
<evidence type="ECO:0000256" key="2">
    <source>
        <dbReference type="ARBA" id="ARBA00022679"/>
    </source>
</evidence>
<evidence type="ECO:0000256" key="1">
    <source>
        <dbReference type="ARBA" id="ARBA00022553"/>
    </source>
</evidence>
<dbReference type="EMBL" id="JAGKQM010000019">
    <property type="protein sequence ID" value="KAH0859452.1"/>
    <property type="molecule type" value="Genomic_DNA"/>
</dbReference>
<dbReference type="PANTHER" id="PTHR47983">
    <property type="entry name" value="PTO-INTERACTING PROTEIN 1-LIKE"/>
    <property type="match status" value="1"/>
</dbReference>
<dbReference type="Gene3D" id="1.10.510.10">
    <property type="entry name" value="Transferase(Phosphotransferase) domain 1"/>
    <property type="match status" value="1"/>
</dbReference>
<dbReference type="InterPro" id="IPR052101">
    <property type="entry name" value="Plant_StressResp_Kinase"/>
</dbReference>
<protein>
    <recommendedName>
        <fullName evidence="8">Serine-threonine/tyrosine-protein kinase catalytic domain-containing protein</fullName>
    </recommendedName>
</protein>
<accession>A0ABQ7XVW6</accession>
<comment type="caution">
    <text evidence="6">The sequence shown here is derived from an EMBL/GenBank/DDBJ whole genome shotgun (WGS) entry which is preliminary data.</text>
</comment>